<keyword evidence="3" id="KW-0238">DNA-binding</keyword>
<organism evidence="3 4">
    <name type="scientific">Streptomyces alkaliterrae</name>
    <dbReference type="NCBI Taxonomy" id="2213162"/>
    <lineage>
        <taxon>Bacteria</taxon>
        <taxon>Bacillati</taxon>
        <taxon>Actinomycetota</taxon>
        <taxon>Actinomycetes</taxon>
        <taxon>Kitasatosporales</taxon>
        <taxon>Streptomycetaceae</taxon>
        <taxon>Streptomyces</taxon>
    </lineage>
</organism>
<accession>A0A5P0YY31</accession>
<evidence type="ECO:0000313" key="3">
    <source>
        <dbReference type="EMBL" id="MQS04422.1"/>
    </source>
</evidence>
<gene>
    <name evidence="3" type="ORF">FNX44_021620</name>
    <name evidence="1" type="ORF">H3146_21915</name>
    <name evidence="2" type="ORF">H3147_19710</name>
</gene>
<evidence type="ECO:0000313" key="6">
    <source>
        <dbReference type="Proteomes" id="UP000525686"/>
    </source>
</evidence>
<reference evidence="5 6" key="2">
    <citation type="submission" date="2020-05" db="EMBL/GenBank/DDBJ databases">
        <title>Classification of alakaliphilic streptomycetes isolated from an alkaline soil next to Lonar Crater, India and a proposal for the recognition of Streptomyces alkaliterrae sp. nov.</title>
        <authorList>
            <person name="Golinska P."/>
        </authorList>
    </citation>
    <scope>NUCLEOTIDE SEQUENCE [LARGE SCALE GENOMIC DNA]</scope>
    <source>
        <strain evidence="6">OF3</strain>
        <strain evidence="5">OF8</strain>
    </source>
</reference>
<protein>
    <submittedName>
        <fullName evidence="1">AlkZ family DNA glycosylase</fullName>
    </submittedName>
    <submittedName>
        <fullName evidence="3">Winged helix DNA-binding domain-containing protein</fullName>
    </submittedName>
</protein>
<evidence type="ECO:0000313" key="2">
    <source>
        <dbReference type="EMBL" id="MBB1261032.1"/>
    </source>
</evidence>
<dbReference type="Pfam" id="PF06224">
    <property type="entry name" value="AlkZ-like"/>
    <property type="match status" value="1"/>
</dbReference>
<dbReference type="Proteomes" id="UP000320857">
    <property type="component" value="Unassembled WGS sequence"/>
</dbReference>
<reference evidence="3 4" key="1">
    <citation type="submission" date="2019-10" db="EMBL/GenBank/DDBJ databases">
        <title>Streptomyces sp. nov., a novel actinobacterium isolated from alkaline environment.</title>
        <authorList>
            <person name="Golinska P."/>
        </authorList>
    </citation>
    <scope>NUCLEOTIDE SEQUENCE [LARGE SCALE GENOMIC DNA]</scope>
    <source>
        <strain evidence="3 4">OF1</strain>
    </source>
</reference>
<dbReference type="EMBL" id="VJYK02000287">
    <property type="protein sequence ID" value="MQS04422.1"/>
    <property type="molecule type" value="Genomic_DNA"/>
</dbReference>
<dbReference type="PANTHER" id="PTHR38479:SF2">
    <property type="entry name" value="WINGED HELIX DNA-BINDING DOMAIN-CONTAINING PROTEIN"/>
    <property type="match status" value="1"/>
</dbReference>
<name>A0A5P0YY31_9ACTN</name>
<dbReference type="Proteomes" id="UP000525686">
    <property type="component" value="Unassembled WGS sequence"/>
</dbReference>
<reference evidence="1" key="3">
    <citation type="journal article" name="Syst. Appl. Microbiol.">
        <title>Streptomyces alkaliterrae sp. nov., isolated from an alkaline soil, and emended descriptions of Streptomyces alkaliphilus, Streptomyces calidiresistens and Streptomyces durbertensis.</title>
        <authorList>
            <person name="Swiecimska M."/>
            <person name="Golinska P."/>
            <person name="Nouioui I."/>
            <person name="Wypij M."/>
            <person name="Rai M."/>
            <person name="Sangal V."/>
            <person name="Goodfellow M."/>
        </authorList>
    </citation>
    <scope>NUCLEOTIDE SEQUENCE</scope>
    <source>
        <strain evidence="1">OF3</strain>
        <strain evidence="2">OF8</strain>
    </source>
</reference>
<keyword evidence="4" id="KW-1185">Reference proteome</keyword>
<dbReference type="OrthoDB" id="9148135at2"/>
<proteinExistence type="predicted"/>
<sequence length="382" mass="42843">MVVYGAVMRTKVLSTREINRATLERQALLARTDRPPVEVVEHLVGMHAQVPGNVYTALWSRVVDFDPHAFSRLVEERRVVRLSLQRSTLHLVTAEDCLPLRALLADVHLRTLKGAFGRALAALPEAEIAEVVARGRELVEEAPRSSHELGGLLAERWPEVDRQALAMLVRQYLPLVQVPPRGLWQRGGQSRHTTAEHWLDVDGVEATTPERLVLRYLAAFGPASVKDAQMWSGLTGLGEVFDGLRGRLLCFRDESGTELYDMPDAPRPDADTPAPARLLPEYDNLFYGHADRSRVVTREDQRRTWRGNTSYSVFLADGRIEGVWRLTVDRRRTAGALSLHPFRPLPRPQRAAVEAEAAALLELHLPGGANDVRWDETPVWEA</sequence>
<dbReference type="AlphaFoldDB" id="A0A5P0YY31"/>
<dbReference type="Proteomes" id="UP000517765">
    <property type="component" value="Unassembled WGS sequence"/>
</dbReference>
<dbReference type="EMBL" id="JABJXA010000136">
    <property type="protein sequence ID" value="MBB1261032.1"/>
    <property type="molecule type" value="Genomic_DNA"/>
</dbReference>
<evidence type="ECO:0000313" key="1">
    <source>
        <dbReference type="EMBL" id="MBB1255995.1"/>
    </source>
</evidence>
<evidence type="ECO:0000313" key="4">
    <source>
        <dbReference type="Proteomes" id="UP000320857"/>
    </source>
</evidence>
<dbReference type="PANTHER" id="PTHR38479">
    <property type="entry name" value="LMO0824 PROTEIN"/>
    <property type="match status" value="1"/>
</dbReference>
<dbReference type="EMBL" id="JABJWZ010000278">
    <property type="protein sequence ID" value="MBB1255995.1"/>
    <property type="molecule type" value="Genomic_DNA"/>
</dbReference>
<evidence type="ECO:0000313" key="5">
    <source>
        <dbReference type="Proteomes" id="UP000517765"/>
    </source>
</evidence>
<dbReference type="GO" id="GO:0003677">
    <property type="term" value="F:DNA binding"/>
    <property type="evidence" value="ECO:0007669"/>
    <property type="project" value="UniProtKB-KW"/>
</dbReference>
<comment type="caution">
    <text evidence="3">The sequence shown here is derived from an EMBL/GenBank/DDBJ whole genome shotgun (WGS) entry which is preliminary data.</text>
</comment>
<dbReference type="InterPro" id="IPR009351">
    <property type="entry name" value="AlkZ-like"/>
</dbReference>